<dbReference type="Proteomes" id="UP000770717">
    <property type="component" value="Unassembled WGS sequence"/>
</dbReference>
<keyword evidence="2" id="KW-1185">Reference proteome</keyword>
<accession>A0A8J6BI81</accession>
<reference evidence="1" key="1">
    <citation type="thesis" date="2020" institute="ProQuest LLC" country="789 East Eisenhower Parkway, Ann Arbor, MI, USA">
        <title>Comparative Genomics and Chromosome Evolution.</title>
        <authorList>
            <person name="Mudd A.B."/>
        </authorList>
    </citation>
    <scope>NUCLEOTIDE SEQUENCE</scope>
    <source>
        <strain evidence="1">HN-11 Male</strain>
        <tissue evidence="1">Kidney and liver</tissue>
    </source>
</reference>
<protein>
    <submittedName>
        <fullName evidence="1">Uncharacterized protein</fullName>
    </submittedName>
</protein>
<dbReference type="Gene3D" id="1.10.8.1310">
    <property type="match status" value="1"/>
</dbReference>
<evidence type="ECO:0000313" key="1">
    <source>
        <dbReference type="EMBL" id="KAG9460483.1"/>
    </source>
</evidence>
<comment type="caution">
    <text evidence="1">The sequence shown here is derived from an EMBL/GenBank/DDBJ whole genome shotgun (WGS) entry which is preliminary data.</text>
</comment>
<proteinExistence type="predicted"/>
<gene>
    <name evidence="1" type="ORF">GDO78_021541</name>
</gene>
<feature type="non-terminal residue" evidence="1">
    <location>
        <position position="95"/>
    </location>
</feature>
<sequence>MKLDATEWNRVVFSDEPSLGADDCCVRVWRPRGQSLSWRKQKAVRIHEALTCDPVDVETLREAAASEGGLLTQEIRRRVWPKLLNISVYSLPPKP</sequence>
<evidence type="ECO:0000313" key="2">
    <source>
        <dbReference type="Proteomes" id="UP000770717"/>
    </source>
</evidence>
<organism evidence="1 2">
    <name type="scientific">Eleutherodactylus coqui</name>
    <name type="common">Puerto Rican coqui</name>
    <dbReference type="NCBI Taxonomy" id="57060"/>
    <lineage>
        <taxon>Eukaryota</taxon>
        <taxon>Metazoa</taxon>
        <taxon>Chordata</taxon>
        <taxon>Craniata</taxon>
        <taxon>Vertebrata</taxon>
        <taxon>Euteleostomi</taxon>
        <taxon>Amphibia</taxon>
        <taxon>Batrachia</taxon>
        <taxon>Anura</taxon>
        <taxon>Neobatrachia</taxon>
        <taxon>Hyloidea</taxon>
        <taxon>Eleutherodactylidae</taxon>
        <taxon>Eleutherodactylinae</taxon>
        <taxon>Eleutherodactylus</taxon>
        <taxon>Eleutherodactylus</taxon>
    </lineage>
</organism>
<dbReference type="EMBL" id="WNTK01065102">
    <property type="protein sequence ID" value="KAG9460483.1"/>
    <property type="molecule type" value="Genomic_DNA"/>
</dbReference>
<name>A0A8J6BI81_ELECQ</name>
<dbReference type="OrthoDB" id="206700at2759"/>
<dbReference type="AlphaFoldDB" id="A0A8J6BI81"/>